<dbReference type="EMBL" id="BPLR01015133">
    <property type="protein sequence ID" value="GIY73851.1"/>
    <property type="molecule type" value="Genomic_DNA"/>
</dbReference>
<sequence>MFHARGSFSSLTQQVAASLTCATQTIQQQSSGSVATCNKKVKDSSRRLFFPCYDSDYNLLDVIYPVKRVIQIPLFHGQRDPVFLNLRNNMVLRSHTCLLSFQNKRDMTEKKKHLASMSLLPTRYVVEDVKTLVSAAWNSPKRK</sequence>
<reference evidence="1 2" key="1">
    <citation type="submission" date="2021-06" db="EMBL/GenBank/DDBJ databases">
        <title>Caerostris extrusa draft genome.</title>
        <authorList>
            <person name="Kono N."/>
            <person name="Arakawa K."/>
        </authorList>
    </citation>
    <scope>NUCLEOTIDE SEQUENCE [LARGE SCALE GENOMIC DNA]</scope>
</reference>
<dbReference type="Proteomes" id="UP001054945">
    <property type="component" value="Unassembled WGS sequence"/>
</dbReference>
<comment type="caution">
    <text evidence="1">The sequence shown here is derived from an EMBL/GenBank/DDBJ whole genome shotgun (WGS) entry which is preliminary data.</text>
</comment>
<protein>
    <submittedName>
        <fullName evidence="1">Uncharacterized protein</fullName>
    </submittedName>
</protein>
<proteinExistence type="predicted"/>
<organism evidence="1 2">
    <name type="scientific">Caerostris extrusa</name>
    <name type="common">Bark spider</name>
    <name type="synonym">Caerostris bankana</name>
    <dbReference type="NCBI Taxonomy" id="172846"/>
    <lineage>
        <taxon>Eukaryota</taxon>
        <taxon>Metazoa</taxon>
        <taxon>Ecdysozoa</taxon>
        <taxon>Arthropoda</taxon>
        <taxon>Chelicerata</taxon>
        <taxon>Arachnida</taxon>
        <taxon>Araneae</taxon>
        <taxon>Araneomorphae</taxon>
        <taxon>Entelegynae</taxon>
        <taxon>Araneoidea</taxon>
        <taxon>Araneidae</taxon>
        <taxon>Caerostris</taxon>
    </lineage>
</organism>
<gene>
    <name evidence="1" type="ORF">CEXT_322671</name>
</gene>
<accession>A0AAV4VTR8</accession>
<evidence type="ECO:0000313" key="2">
    <source>
        <dbReference type="Proteomes" id="UP001054945"/>
    </source>
</evidence>
<dbReference type="AlphaFoldDB" id="A0AAV4VTR8"/>
<evidence type="ECO:0000313" key="1">
    <source>
        <dbReference type="EMBL" id="GIY73851.1"/>
    </source>
</evidence>
<name>A0AAV4VTR8_CAEEX</name>
<keyword evidence="2" id="KW-1185">Reference proteome</keyword>